<dbReference type="EMBL" id="BTSY01000007">
    <property type="protein sequence ID" value="GMT36680.1"/>
    <property type="molecule type" value="Genomic_DNA"/>
</dbReference>
<dbReference type="Proteomes" id="UP001432322">
    <property type="component" value="Unassembled WGS sequence"/>
</dbReference>
<feature type="non-terminal residue" evidence="1">
    <location>
        <position position="1"/>
    </location>
</feature>
<reference evidence="1" key="1">
    <citation type="submission" date="2023-10" db="EMBL/GenBank/DDBJ databases">
        <title>Genome assembly of Pristionchus species.</title>
        <authorList>
            <person name="Yoshida K."/>
            <person name="Sommer R.J."/>
        </authorList>
    </citation>
    <scope>NUCLEOTIDE SEQUENCE</scope>
    <source>
        <strain evidence="1">RS5133</strain>
    </source>
</reference>
<organism evidence="1 2">
    <name type="scientific">Pristionchus fissidentatus</name>
    <dbReference type="NCBI Taxonomy" id="1538716"/>
    <lineage>
        <taxon>Eukaryota</taxon>
        <taxon>Metazoa</taxon>
        <taxon>Ecdysozoa</taxon>
        <taxon>Nematoda</taxon>
        <taxon>Chromadorea</taxon>
        <taxon>Rhabditida</taxon>
        <taxon>Rhabditina</taxon>
        <taxon>Diplogasteromorpha</taxon>
        <taxon>Diplogasteroidea</taxon>
        <taxon>Neodiplogasteridae</taxon>
        <taxon>Pristionchus</taxon>
    </lineage>
</organism>
<sequence length="79" mass="8768">LMRKREIVEGKTSNVDVPGFGSCEYANKRFKGAEACIKWYQRNGLIATFYFGSLEVKTVTKVATYPLTNFISDVSGHAG</sequence>
<proteinExistence type="predicted"/>
<keyword evidence="2" id="KW-1185">Reference proteome</keyword>
<protein>
    <submittedName>
        <fullName evidence="1">Uncharacterized protein</fullName>
    </submittedName>
</protein>
<gene>
    <name evidence="1" type="ORF">PFISCL1PPCAC_27977</name>
</gene>
<evidence type="ECO:0000313" key="2">
    <source>
        <dbReference type="Proteomes" id="UP001432322"/>
    </source>
</evidence>
<comment type="caution">
    <text evidence="1">The sequence shown here is derived from an EMBL/GenBank/DDBJ whole genome shotgun (WGS) entry which is preliminary data.</text>
</comment>
<accession>A0AAV5WYV9</accession>
<dbReference type="AlphaFoldDB" id="A0AAV5WYV9"/>
<name>A0AAV5WYV9_9BILA</name>
<evidence type="ECO:0000313" key="1">
    <source>
        <dbReference type="EMBL" id="GMT36680.1"/>
    </source>
</evidence>
<feature type="non-terminal residue" evidence="1">
    <location>
        <position position="79"/>
    </location>
</feature>